<organism evidence="1 2">
    <name type="scientific">Microvirga guangxiensis</name>
    <dbReference type="NCBI Taxonomy" id="549386"/>
    <lineage>
        <taxon>Bacteria</taxon>
        <taxon>Pseudomonadati</taxon>
        <taxon>Pseudomonadota</taxon>
        <taxon>Alphaproteobacteria</taxon>
        <taxon>Hyphomicrobiales</taxon>
        <taxon>Methylobacteriaceae</taxon>
        <taxon>Microvirga</taxon>
    </lineage>
</organism>
<accession>A0A1G5JX32</accession>
<evidence type="ECO:0000313" key="1">
    <source>
        <dbReference type="EMBL" id="SCY92471.1"/>
    </source>
</evidence>
<reference evidence="1 2" key="1">
    <citation type="submission" date="2016-10" db="EMBL/GenBank/DDBJ databases">
        <authorList>
            <person name="de Groot N.N."/>
        </authorList>
    </citation>
    <scope>NUCLEOTIDE SEQUENCE [LARGE SCALE GENOMIC DNA]</scope>
    <source>
        <strain evidence="1 2">CGMCC 1.7666</strain>
    </source>
</reference>
<dbReference type="STRING" id="549386.SAMN02927923_02857"/>
<dbReference type="RefSeq" id="WP_091135659.1">
    <property type="nucleotide sequence ID" value="NZ_FMVJ01000008.1"/>
</dbReference>
<proteinExistence type="predicted"/>
<dbReference type="EMBL" id="FMVJ01000008">
    <property type="protein sequence ID" value="SCY92471.1"/>
    <property type="molecule type" value="Genomic_DNA"/>
</dbReference>
<gene>
    <name evidence="1" type="ORF">SAMN02927923_02857</name>
</gene>
<protein>
    <submittedName>
        <fullName evidence="1">Uncharacterized protein</fullName>
    </submittedName>
</protein>
<dbReference type="Proteomes" id="UP000199569">
    <property type="component" value="Unassembled WGS sequence"/>
</dbReference>
<dbReference type="AlphaFoldDB" id="A0A1G5JX32"/>
<name>A0A1G5JX32_9HYPH</name>
<keyword evidence="2" id="KW-1185">Reference proteome</keyword>
<sequence>MQGQRLLEWLKHDLRDVEHRPSSEALTELIEDTRRIITLYLERPEKLRPSMVANELNKLAKGLEKAAKAAEKLGKQGLLLIVAASETNLDASDLDMPRHILYLQRMAVWSRKAAEVADQQSQSARSHKGGSTPDQNLRELITLLLVAYQEILGIKPSHTIDPDTGLVERGASAFIKQALGLYWPEHTFKHRLIDETVRRSLLVRELEYFDPPPLSSS</sequence>
<dbReference type="OrthoDB" id="9832017at2"/>
<evidence type="ECO:0000313" key="2">
    <source>
        <dbReference type="Proteomes" id="UP000199569"/>
    </source>
</evidence>